<dbReference type="InterPro" id="IPR041414">
    <property type="entry name" value="Raco-like_middle"/>
</dbReference>
<dbReference type="InterPro" id="IPR052911">
    <property type="entry name" value="Corrinoid_activation_enz"/>
</dbReference>
<protein>
    <submittedName>
        <fullName evidence="2">Ferredoxin</fullName>
    </submittedName>
</protein>
<dbReference type="Pfam" id="PF14574">
    <property type="entry name" value="RACo_C_ter"/>
    <property type="match status" value="1"/>
</dbReference>
<dbReference type="eggNOG" id="arCOG02035">
    <property type="taxonomic scope" value="Archaea"/>
</dbReference>
<dbReference type="STRING" id="419665.Maeo_0601"/>
<sequence>MGGVMMYNITYIKEDGTKKSIKVKEGTTILEGAIKAGVYIDAPCGTGKCGKCKVLVEKGLENIDKDSIVEDEYALACVAKVYGDISINVPNFQGVVCKDITNEVGELQTRRVCSITEQCKGELQNLEGFHPMSLNPDIGINKITTTVLESSNYNLTLDAINKLNSMKLSDEVTLILKGDNVVNVEKDFSGIYGLSIDIGTTSVVVYLVDISKGIVLDNISFLNPQRQFGADVVSRIAYNNGILLQKTLITELNDSISKLCSNNNIKMDNIYEVSVVGNTAMIHFFYGIVPKNLATHPYVPTFKNSPYLPAKELGLNLRNAYIYTLPIIGGYVGADTVGAILSSEMHKKDDISLLIDIGTNGEIVLGNKEKLLTCSCAAGPAFEGVSIEHGTNAREGAVCRVKIDENNIYYETIGNKTPPIGICGSGIIDIVAEFLKSGLINKTGRFTGEHKNLKENKFIIEDSIYFTQGDIREVQLAKGAIYAGIKILCYEYGISMEDISNVYVTGAFGCHIDVENAKIIGLLPDLDNILSIDNAAGRGTIMALLSKKIRNEADKLAKNTKYIELSSHDNFESEFISALGF</sequence>
<dbReference type="PANTHER" id="PTHR42895">
    <property type="entry name" value="IRON-SULFUR CLUSTER-BINDING PROTEIN-RELATED"/>
    <property type="match status" value="1"/>
</dbReference>
<name>A6UUL4_META3</name>
<dbReference type="Pfam" id="PF00111">
    <property type="entry name" value="Fer2"/>
    <property type="match status" value="1"/>
</dbReference>
<organism evidence="2 3">
    <name type="scientific">Methanococcus aeolicus (strain ATCC BAA-1280 / DSM 17508 / OCM 812 / Nankai-3)</name>
    <dbReference type="NCBI Taxonomy" id="419665"/>
    <lineage>
        <taxon>Archaea</taxon>
        <taxon>Methanobacteriati</taxon>
        <taxon>Methanobacteriota</taxon>
        <taxon>Methanomada group</taxon>
        <taxon>Methanococci</taxon>
        <taxon>Methanococcales</taxon>
        <taxon>Methanococcaceae</taxon>
        <taxon>Methanococcus</taxon>
    </lineage>
</organism>
<proteinExistence type="predicted"/>
<dbReference type="InterPro" id="IPR036010">
    <property type="entry name" value="2Fe-2S_ferredoxin-like_sf"/>
</dbReference>
<dbReference type="GO" id="GO:0051536">
    <property type="term" value="F:iron-sulfur cluster binding"/>
    <property type="evidence" value="ECO:0007669"/>
    <property type="project" value="InterPro"/>
</dbReference>
<dbReference type="InterPro" id="IPR027980">
    <property type="entry name" value="RACo_C"/>
</dbReference>
<evidence type="ECO:0000313" key="3">
    <source>
        <dbReference type="Proteomes" id="UP000001106"/>
    </source>
</evidence>
<dbReference type="Pfam" id="PF17651">
    <property type="entry name" value="Raco_middle"/>
    <property type="match status" value="1"/>
</dbReference>
<dbReference type="InterPro" id="IPR012675">
    <property type="entry name" value="Beta-grasp_dom_sf"/>
</dbReference>
<dbReference type="AlphaFoldDB" id="A6UUL4"/>
<dbReference type="eggNOG" id="arCOG02842">
    <property type="taxonomic scope" value="Archaea"/>
</dbReference>
<dbReference type="PROSITE" id="PS51085">
    <property type="entry name" value="2FE2S_FER_2"/>
    <property type="match status" value="1"/>
</dbReference>
<feature type="domain" description="2Fe-2S ferredoxin-type" evidence="1">
    <location>
        <begin position="7"/>
        <end position="93"/>
    </location>
</feature>
<accession>A6UUL4</accession>
<dbReference type="SUPFAM" id="SSF54292">
    <property type="entry name" value="2Fe-2S ferredoxin-like"/>
    <property type="match status" value="1"/>
</dbReference>
<dbReference type="Gene3D" id="3.30.420.480">
    <property type="entry name" value="Domain of unknown function (DUF4445)"/>
    <property type="match status" value="1"/>
</dbReference>
<dbReference type="Proteomes" id="UP000001106">
    <property type="component" value="Chromosome"/>
</dbReference>
<dbReference type="PANTHER" id="PTHR42895:SF2">
    <property type="entry name" value="IRON-SULFUR CLUSTER PROTEIN"/>
    <property type="match status" value="1"/>
</dbReference>
<dbReference type="Gene3D" id="3.10.20.30">
    <property type="match status" value="1"/>
</dbReference>
<dbReference type="InterPro" id="IPR042259">
    <property type="entry name" value="Raco-like_middle_sf"/>
</dbReference>
<dbReference type="HOGENOM" id="CLU_019091_0_0_2"/>
<dbReference type="CDD" id="cd00207">
    <property type="entry name" value="fer2"/>
    <property type="match status" value="1"/>
</dbReference>
<keyword evidence="3" id="KW-1185">Reference proteome</keyword>
<reference evidence="2" key="1">
    <citation type="submission" date="2007-06" db="EMBL/GenBank/DDBJ databases">
        <title>Complete sequence of Methanococcus aeolicus Nankai-3.</title>
        <authorList>
            <consortium name="US DOE Joint Genome Institute"/>
            <person name="Copeland A."/>
            <person name="Lucas S."/>
            <person name="Lapidus A."/>
            <person name="Barry K."/>
            <person name="Glavina del Rio T."/>
            <person name="Dalin E."/>
            <person name="Tice H."/>
            <person name="Pitluck S."/>
            <person name="Chain P."/>
            <person name="Malfatti S."/>
            <person name="Shin M."/>
            <person name="Vergez L."/>
            <person name="Schmutz J."/>
            <person name="Larimer F."/>
            <person name="Land M."/>
            <person name="Hauser L."/>
            <person name="Kyrpides N."/>
            <person name="Lykidis A."/>
            <person name="Sieprawska-Lupa M."/>
            <person name="Whitman W.B."/>
            <person name="Richardson P."/>
        </authorList>
    </citation>
    <scope>NUCLEOTIDE SEQUENCE [LARGE SCALE GENOMIC DNA]</scope>
    <source>
        <strain evidence="2">Nankai-3</strain>
    </source>
</reference>
<dbReference type="EMBL" id="CP000743">
    <property type="protein sequence ID" value="ABR56186.1"/>
    <property type="molecule type" value="Genomic_DNA"/>
</dbReference>
<evidence type="ECO:0000313" key="2">
    <source>
        <dbReference type="EMBL" id="ABR56186.1"/>
    </source>
</evidence>
<dbReference type="KEGG" id="mae:Maeo_0601"/>
<evidence type="ECO:0000259" key="1">
    <source>
        <dbReference type="PROSITE" id="PS51085"/>
    </source>
</evidence>
<gene>
    <name evidence="2" type="ordered locus">Maeo_0601</name>
</gene>
<dbReference type="InterPro" id="IPR001041">
    <property type="entry name" value="2Fe-2S_ferredoxin-type"/>
</dbReference>